<dbReference type="AlphaFoldDB" id="A0AAD9QNL7"/>
<proteinExistence type="predicted"/>
<dbReference type="EMBL" id="JARQWQ010000022">
    <property type="protein sequence ID" value="KAK2564552.1"/>
    <property type="molecule type" value="Genomic_DNA"/>
</dbReference>
<sequence length="117" mass="13419">MTGSQDIEGSFASLGRPLESAEGQRNTASYDSAEFFSRRLRENERTLVTFELSRDFDRIAEDWESYTFTAPSSLDDRLSTVARNGLVDRPRLQILQQQLQTLHNDAGFRWADIFQVP</sequence>
<reference evidence="2" key="1">
    <citation type="journal article" date="2023" name="G3 (Bethesda)">
        <title>Whole genome assembly and annotation of the endangered Caribbean coral Acropora cervicornis.</title>
        <authorList>
            <person name="Selwyn J.D."/>
            <person name="Vollmer S.V."/>
        </authorList>
    </citation>
    <scope>NUCLEOTIDE SEQUENCE</scope>
    <source>
        <strain evidence="2">K2</strain>
    </source>
</reference>
<evidence type="ECO:0000256" key="1">
    <source>
        <dbReference type="SAM" id="MobiDB-lite"/>
    </source>
</evidence>
<accession>A0AAD9QNL7</accession>
<gene>
    <name evidence="2" type="ORF">P5673_012003</name>
</gene>
<evidence type="ECO:0000313" key="3">
    <source>
        <dbReference type="Proteomes" id="UP001249851"/>
    </source>
</evidence>
<comment type="caution">
    <text evidence="2">The sequence shown here is derived from an EMBL/GenBank/DDBJ whole genome shotgun (WGS) entry which is preliminary data.</text>
</comment>
<organism evidence="2 3">
    <name type="scientific">Acropora cervicornis</name>
    <name type="common">Staghorn coral</name>
    <dbReference type="NCBI Taxonomy" id="6130"/>
    <lineage>
        <taxon>Eukaryota</taxon>
        <taxon>Metazoa</taxon>
        <taxon>Cnidaria</taxon>
        <taxon>Anthozoa</taxon>
        <taxon>Hexacorallia</taxon>
        <taxon>Scleractinia</taxon>
        <taxon>Astrocoeniina</taxon>
        <taxon>Acroporidae</taxon>
        <taxon>Acropora</taxon>
    </lineage>
</organism>
<reference evidence="2" key="2">
    <citation type="journal article" date="2023" name="Science">
        <title>Genomic signatures of disease resistance in endangered staghorn corals.</title>
        <authorList>
            <person name="Vollmer S.V."/>
            <person name="Selwyn J.D."/>
            <person name="Despard B.A."/>
            <person name="Roesel C.L."/>
        </authorList>
    </citation>
    <scope>NUCLEOTIDE SEQUENCE</scope>
    <source>
        <strain evidence="2">K2</strain>
    </source>
</reference>
<name>A0AAD9QNL7_ACRCE</name>
<evidence type="ECO:0000313" key="2">
    <source>
        <dbReference type="EMBL" id="KAK2564552.1"/>
    </source>
</evidence>
<dbReference type="Proteomes" id="UP001249851">
    <property type="component" value="Unassembled WGS sequence"/>
</dbReference>
<feature type="region of interest" description="Disordered" evidence="1">
    <location>
        <begin position="1"/>
        <end position="28"/>
    </location>
</feature>
<keyword evidence="3" id="KW-1185">Reference proteome</keyword>
<protein>
    <submittedName>
        <fullName evidence="2">Uncharacterized protein</fullName>
    </submittedName>
</protein>